<dbReference type="KEGG" id="lak:106171554"/>
<dbReference type="OrthoDB" id="6367890at2759"/>
<proteinExistence type="predicted"/>
<dbReference type="PANTHER" id="PTHR47691:SF3">
    <property type="entry name" value="HTH-TYPE TRANSCRIPTIONAL REGULATOR RV0890C-RELATED"/>
    <property type="match status" value="1"/>
</dbReference>
<sequence length="724" mass="80905">MDSLDTPQKKKANHSCMQLLISRAEDVLRDVLNTQLQSRYPGLYGPSSNGVITDVLNDKTVTHTLLSLKSKGVKRKRILDQGQMDILYPPASPAPPVTLQDLGITLILVLLRNITNLNPHAKWDNPPATDTSTEANIARVKGYRNKHANGTDGLSDADIQSQFADLKAILLSLSTLYTNDDYDKLLIQPLDASETLCQLLSTKLPRTNTELKGRDDIITTIQQHIRDKAPLILLTGMGGIGKTSIAVKVGQNFQNVLYIDMRHVTDLNSVRVSLVQHYHPTHPLKDLYPYYNSIFKHTLSCLTTDTLLILDNSDHVLSSNREEFCDFLKDVTDSTNHITLLCTSRERFDSKTHNKVVVDIGPLDKTSSREVLWERKPSSPSDSESKALVEMANMCNHNPLALKLLAALLDEKNTEEVLEKMKMQTMLPTLVIPSVPTEITACLDISCEMLEPEAEKVFHALRVFPVAFYLKEVSDIFGLKQNDCEHILDSLAKKSLISADNGIYDIHPLLREYAEYKAQKCSNYICEIQDAYCSYYIEAFRMVEYKSVGVSKSSLLSVMLPHIKHTADLLIKQLESQEVSKKRESVDILASIANTFCHIYLCNNALHILKLVAHEQEALLGHKHPDTATTYSDIGNVLQAMETLCQLLSTKLPRTNTELKGRDDIITTIQQHIRDKAPLILLTGMGGIVAHEKEALLGHKHPAMAATYNDIGNVLQAMAILVVY</sequence>
<accession>A0A1S3JAQ7</accession>
<dbReference type="AlphaFoldDB" id="A0A1S3JAQ7"/>
<keyword evidence="2" id="KW-1185">Reference proteome</keyword>
<dbReference type="STRING" id="7574.A0A1S3JAQ7"/>
<feature type="domain" description="DZIP3-like HEPN" evidence="1">
    <location>
        <begin position="54"/>
        <end position="193"/>
    </location>
</feature>
<dbReference type="InParanoid" id="A0A1S3JAQ7"/>
<dbReference type="SUPFAM" id="SSF52540">
    <property type="entry name" value="P-loop containing nucleoside triphosphate hydrolases"/>
    <property type="match status" value="1"/>
</dbReference>
<evidence type="ECO:0000313" key="3">
    <source>
        <dbReference type="RefSeq" id="XP_013407408.1"/>
    </source>
</evidence>
<reference evidence="3" key="1">
    <citation type="submission" date="2025-08" db="UniProtKB">
        <authorList>
            <consortium name="RefSeq"/>
        </authorList>
    </citation>
    <scope>IDENTIFICATION</scope>
    <source>
        <tissue evidence="3">Gonads</tissue>
    </source>
</reference>
<dbReference type="Pfam" id="PF18738">
    <property type="entry name" value="HEPN_DZIP3"/>
    <property type="match status" value="1"/>
</dbReference>
<dbReference type="PRINTS" id="PR00364">
    <property type="entry name" value="DISEASERSIST"/>
</dbReference>
<dbReference type="RefSeq" id="XP_013407408.1">
    <property type="nucleotide sequence ID" value="XM_013551954.1"/>
</dbReference>
<dbReference type="InterPro" id="IPR041249">
    <property type="entry name" value="HEPN_DZIP3"/>
</dbReference>
<dbReference type="PANTHER" id="PTHR47691">
    <property type="entry name" value="REGULATOR-RELATED"/>
    <property type="match status" value="1"/>
</dbReference>
<protein>
    <submittedName>
        <fullName evidence="3">Uncharacterized protein LOC106171554</fullName>
    </submittedName>
</protein>
<dbReference type="InterPro" id="IPR036388">
    <property type="entry name" value="WH-like_DNA-bd_sf"/>
</dbReference>
<dbReference type="Proteomes" id="UP000085678">
    <property type="component" value="Unplaced"/>
</dbReference>
<organism evidence="2 3">
    <name type="scientific">Lingula anatina</name>
    <name type="common">Brachiopod</name>
    <name type="synonym">Lingula unguis</name>
    <dbReference type="NCBI Taxonomy" id="7574"/>
    <lineage>
        <taxon>Eukaryota</taxon>
        <taxon>Metazoa</taxon>
        <taxon>Spiralia</taxon>
        <taxon>Lophotrochozoa</taxon>
        <taxon>Brachiopoda</taxon>
        <taxon>Linguliformea</taxon>
        <taxon>Lingulata</taxon>
        <taxon>Lingulida</taxon>
        <taxon>Linguloidea</taxon>
        <taxon>Lingulidae</taxon>
        <taxon>Lingula</taxon>
    </lineage>
</organism>
<evidence type="ECO:0000313" key="2">
    <source>
        <dbReference type="Proteomes" id="UP000085678"/>
    </source>
</evidence>
<dbReference type="InterPro" id="IPR027417">
    <property type="entry name" value="P-loop_NTPase"/>
</dbReference>
<gene>
    <name evidence="3" type="primary">LOC106171554</name>
</gene>
<name>A0A1S3JAQ7_LINAN</name>
<dbReference type="Gene3D" id="3.40.50.300">
    <property type="entry name" value="P-loop containing nucleotide triphosphate hydrolases"/>
    <property type="match status" value="1"/>
</dbReference>
<evidence type="ECO:0000259" key="1">
    <source>
        <dbReference type="Pfam" id="PF18738"/>
    </source>
</evidence>
<dbReference type="GO" id="GO:0043531">
    <property type="term" value="F:ADP binding"/>
    <property type="evidence" value="ECO:0007669"/>
    <property type="project" value="InterPro"/>
</dbReference>
<dbReference type="Gene3D" id="1.10.10.10">
    <property type="entry name" value="Winged helix-like DNA-binding domain superfamily/Winged helix DNA-binding domain"/>
    <property type="match status" value="1"/>
</dbReference>
<dbReference type="GeneID" id="106171554"/>